<dbReference type="EMBL" id="JAEQMG010000072">
    <property type="protein sequence ID" value="MBK6088657.1"/>
    <property type="molecule type" value="Genomic_DNA"/>
</dbReference>
<accession>A0A934WRM7</accession>
<evidence type="ECO:0000256" key="1">
    <source>
        <dbReference type="SAM" id="Phobius"/>
    </source>
</evidence>
<dbReference type="AlphaFoldDB" id="A0A934WRM7"/>
<keyword evidence="2" id="KW-0732">Signal</keyword>
<comment type="caution">
    <text evidence="3">The sequence shown here is derived from an EMBL/GenBank/DDBJ whole genome shotgun (WGS) entry which is preliminary data.</text>
</comment>
<proteinExistence type="predicted"/>
<keyword evidence="1" id="KW-0472">Membrane</keyword>
<name>A0A934WRM7_9FIRM</name>
<reference evidence="3" key="1">
    <citation type="submission" date="2021-01" db="EMBL/GenBank/DDBJ databases">
        <title>Genome public.</title>
        <authorList>
            <person name="Liu C."/>
            <person name="Sun Q."/>
        </authorList>
    </citation>
    <scope>NUCLEOTIDE SEQUENCE</scope>
    <source>
        <strain evidence="3">M6</strain>
    </source>
</reference>
<feature type="signal peptide" evidence="2">
    <location>
        <begin position="1"/>
        <end position="23"/>
    </location>
</feature>
<dbReference type="Proteomes" id="UP000633365">
    <property type="component" value="Unassembled WGS sequence"/>
</dbReference>
<keyword evidence="4" id="KW-1185">Reference proteome</keyword>
<sequence length="101" mass="11092">MKKLIISVLIAVSLICFSGSVSAASPDEAVMISQQDGLTPLYTTAPDSSLKDHSNRMSREQGILFYTQTTALALIAGYLILFKVKGIPHGEKMHRRRRKDG</sequence>
<evidence type="ECO:0000313" key="3">
    <source>
        <dbReference type="EMBL" id="MBK6088657.1"/>
    </source>
</evidence>
<protein>
    <recommendedName>
        <fullName evidence="5">Sortase B protein-sorting domain-containing protein</fullName>
    </recommendedName>
</protein>
<evidence type="ECO:0000256" key="2">
    <source>
        <dbReference type="SAM" id="SignalP"/>
    </source>
</evidence>
<evidence type="ECO:0000313" key="4">
    <source>
        <dbReference type="Proteomes" id="UP000633365"/>
    </source>
</evidence>
<organism evidence="3 4">
    <name type="scientific">Ruminococcus difficilis</name>
    <dbReference type="NCBI Taxonomy" id="2763069"/>
    <lineage>
        <taxon>Bacteria</taxon>
        <taxon>Bacillati</taxon>
        <taxon>Bacillota</taxon>
        <taxon>Clostridia</taxon>
        <taxon>Eubacteriales</taxon>
        <taxon>Oscillospiraceae</taxon>
        <taxon>Ruminococcus</taxon>
    </lineage>
</organism>
<keyword evidence="1" id="KW-0812">Transmembrane</keyword>
<keyword evidence="1" id="KW-1133">Transmembrane helix</keyword>
<gene>
    <name evidence="3" type="ORF">JKK62_08335</name>
</gene>
<evidence type="ECO:0008006" key="5">
    <source>
        <dbReference type="Google" id="ProtNLM"/>
    </source>
</evidence>
<dbReference type="RefSeq" id="WP_186833106.1">
    <property type="nucleotide sequence ID" value="NZ_JAEQMG010000072.1"/>
</dbReference>
<feature type="transmembrane region" description="Helical" evidence="1">
    <location>
        <begin position="63"/>
        <end position="82"/>
    </location>
</feature>
<feature type="chain" id="PRO_5036828461" description="Sortase B protein-sorting domain-containing protein" evidence="2">
    <location>
        <begin position="24"/>
        <end position="101"/>
    </location>
</feature>